<reference evidence="1 2" key="1">
    <citation type="submission" date="2017-06" db="EMBL/GenBank/DDBJ databases">
        <authorList>
            <person name="Kim H.J."/>
            <person name="Triplett B.A."/>
        </authorList>
    </citation>
    <scope>NUCLEOTIDE SEQUENCE [LARGE SCALE GENOMIC DNA]</scope>
    <source>
        <strain evidence="1 2">CGMCC 4.2132</strain>
    </source>
</reference>
<name>A0A239ALM8_9ACTN</name>
<keyword evidence="2" id="KW-1185">Reference proteome</keyword>
<sequence length="57" mass="6652">MPREPALLLEELQQQTGAEGLEDWYQNSFTEPIPKIANWYQNSHESRSQNSFVKPCD</sequence>
<accession>A0A239ALM8</accession>
<protein>
    <submittedName>
        <fullName evidence="1">Uncharacterized protein</fullName>
    </submittedName>
</protein>
<proteinExistence type="predicted"/>
<evidence type="ECO:0000313" key="2">
    <source>
        <dbReference type="Proteomes" id="UP000198282"/>
    </source>
</evidence>
<evidence type="ECO:0000313" key="1">
    <source>
        <dbReference type="EMBL" id="SNR96567.1"/>
    </source>
</evidence>
<organism evidence="1 2">
    <name type="scientific">Streptosporangium subroseum</name>
    <dbReference type="NCBI Taxonomy" id="106412"/>
    <lineage>
        <taxon>Bacteria</taxon>
        <taxon>Bacillati</taxon>
        <taxon>Actinomycetota</taxon>
        <taxon>Actinomycetes</taxon>
        <taxon>Streptosporangiales</taxon>
        <taxon>Streptosporangiaceae</taxon>
        <taxon>Streptosporangium</taxon>
    </lineage>
</organism>
<gene>
    <name evidence="1" type="ORF">SAMN05216276_100220</name>
</gene>
<dbReference type="EMBL" id="FZOD01000002">
    <property type="protein sequence ID" value="SNR96567.1"/>
    <property type="molecule type" value="Genomic_DNA"/>
</dbReference>
<dbReference type="AlphaFoldDB" id="A0A239ALM8"/>
<dbReference type="Proteomes" id="UP000198282">
    <property type="component" value="Unassembled WGS sequence"/>
</dbReference>